<reference evidence="2 3" key="1">
    <citation type="submission" date="2015-04" db="EMBL/GenBank/DDBJ databases">
        <title>The draft genome sequence of Erythrobacr gangjinensis K7-2.</title>
        <authorList>
            <person name="Zhuang L."/>
            <person name="Liu Y."/>
            <person name="Shao Z."/>
        </authorList>
    </citation>
    <scope>NUCLEOTIDE SEQUENCE [LARGE SCALE GENOMIC DNA]</scope>
    <source>
        <strain evidence="2 3">K7-2</strain>
    </source>
</reference>
<proteinExistence type="predicted"/>
<accession>A0A0G9MP57</accession>
<feature type="transmembrane region" description="Helical" evidence="1">
    <location>
        <begin position="32"/>
        <end position="55"/>
    </location>
</feature>
<name>A0A0G9MP57_9SPHN</name>
<dbReference type="EMBL" id="LBHC01000001">
    <property type="protein sequence ID" value="KLE32502.1"/>
    <property type="molecule type" value="Genomic_DNA"/>
</dbReference>
<protein>
    <submittedName>
        <fullName evidence="2">Uncharacterized protein</fullName>
    </submittedName>
</protein>
<dbReference type="Proteomes" id="UP000053070">
    <property type="component" value="Unassembled WGS sequence"/>
</dbReference>
<gene>
    <name evidence="2" type="ORF">AAW01_00005</name>
</gene>
<keyword evidence="1" id="KW-0472">Membrane</keyword>
<comment type="caution">
    <text evidence="2">The sequence shown here is derived from an EMBL/GenBank/DDBJ whole genome shotgun (WGS) entry which is preliminary data.</text>
</comment>
<evidence type="ECO:0000256" key="1">
    <source>
        <dbReference type="SAM" id="Phobius"/>
    </source>
</evidence>
<dbReference type="PATRIC" id="fig|502682.8.peg.1"/>
<feature type="transmembrane region" description="Helical" evidence="1">
    <location>
        <begin position="91"/>
        <end position="109"/>
    </location>
</feature>
<dbReference type="AlphaFoldDB" id="A0A0G9MP57"/>
<keyword evidence="1" id="KW-0812">Transmembrane</keyword>
<sequence>MRLQTLALALAVIVGLLGGLHLALTPLAYAEWTIEALWFVGTGLAIVVAGTANFVGFRSWGLGGQRILTAINIAMGCYFAAAWLVLPGPQIIFGVMLFAGLATCSLIAARSKGISNPS</sequence>
<feature type="transmembrane region" description="Helical" evidence="1">
    <location>
        <begin position="67"/>
        <end position="85"/>
    </location>
</feature>
<evidence type="ECO:0000313" key="2">
    <source>
        <dbReference type="EMBL" id="KLE32502.1"/>
    </source>
</evidence>
<evidence type="ECO:0000313" key="3">
    <source>
        <dbReference type="Proteomes" id="UP000053070"/>
    </source>
</evidence>
<keyword evidence="3" id="KW-1185">Reference proteome</keyword>
<dbReference type="RefSeq" id="WP_047005354.1">
    <property type="nucleotide sequence ID" value="NZ_CP018097.1"/>
</dbReference>
<organism evidence="2 3">
    <name type="scientific">Aurantiacibacter gangjinensis</name>
    <dbReference type="NCBI Taxonomy" id="502682"/>
    <lineage>
        <taxon>Bacteria</taxon>
        <taxon>Pseudomonadati</taxon>
        <taxon>Pseudomonadota</taxon>
        <taxon>Alphaproteobacteria</taxon>
        <taxon>Sphingomonadales</taxon>
        <taxon>Erythrobacteraceae</taxon>
        <taxon>Aurantiacibacter</taxon>
    </lineage>
</organism>
<keyword evidence="1" id="KW-1133">Transmembrane helix</keyword>
<dbReference type="OrthoDB" id="7433469at2"/>